<dbReference type="EMBL" id="BEGY01000066">
    <property type="protein sequence ID" value="GAX81479.1"/>
    <property type="molecule type" value="Genomic_DNA"/>
</dbReference>
<protein>
    <recommendedName>
        <fullName evidence="5">MORN repeat-containing protein 5</fullName>
    </recommendedName>
</protein>
<gene>
    <name evidence="3" type="ORF">CEUSTIGMA_g8908.t1</name>
</gene>
<proteinExistence type="predicted"/>
<evidence type="ECO:0000313" key="3">
    <source>
        <dbReference type="EMBL" id="GAX81479.1"/>
    </source>
</evidence>
<dbReference type="GO" id="GO:0016020">
    <property type="term" value="C:membrane"/>
    <property type="evidence" value="ECO:0007669"/>
    <property type="project" value="UniProtKB-ARBA"/>
</dbReference>
<sequence>MSDEEEAPPTPQWYTDKEAVAAGPFNEEGLPHGTGVMKYPPPPVGEDEEEKPGDMYEGPLVNGKREGFGKYTWSNGAVYEGQYVENKKQGAGKLSLPDKSMYEGDFVEDRMEGTGKYLYGNGDIYEGKFKASKRHGSGMYHYKDVGCQLVGEWVEGNFSEGRWVLKDGSMFHGKFSTALSPTEGAHYFTRTHLLQEGTYKAGMWIAGEPPKLGEATHLAKLVL</sequence>
<dbReference type="PANTHER" id="PTHR43215:SF14">
    <property type="entry name" value="RADIAL SPOKE HEAD 1 HOMOLOG"/>
    <property type="match status" value="1"/>
</dbReference>
<dbReference type="GO" id="GO:0005829">
    <property type="term" value="C:cytosol"/>
    <property type="evidence" value="ECO:0007669"/>
    <property type="project" value="TreeGrafter"/>
</dbReference>
<name>A0A250XEY1_9CHLO</name>
<dbReference type="OrthoDB" id="270720at2759"/>
<evidence type="ECO:0000313" key="4">
    <source>
        <dbReference type="Proteomes" id="UP000232323"/>
    </source>
</evidence>
<keyword evidence="4" id="KW-1185">Reference proteome</keyword>
<dbReference type="Proteomes" id="UP000232323">
    <property type="component" value="Unassembled WGS sequence"/>
</dbReference>
<dbReference type="AlphaFoldDB" id="A0A250XEY1"/>
<dbReference type="PANTHER" id="PTHR43215">
    <property type="entry name" value="RADIAL SPOKE HEAD 1 HOMOLOG"/>
    <property type="match status" value="1"/>
</dbReference>
<reference evidence="3 4" key="1">
    <citation type="submission" date="2017-08" db="EMBL/GenBank/DDBJ databases">
        <title>Acidophilic green algal genome provides insights into adaptation to an acidic environment.</title>
        <authorList>
            <person name="Hirooka S."/>
            <person name="Hirose Y."/>
            <person name="Kanesaki Y."/>
            <person name="Higuchi S."/>
            <person name="Fujiwara T."/>
            <person name="Onuma R."/>
            <person name="Era A."/>
            <person name="Ohbayashi R."/>
            <person name="Uzuka A."/>
            <person name="Nozaki H."/>
            <person name="Yoshikawa H."/>
            <person name="Miyagishima S.Y."/>
        </authorList>
    </citation>
    <scope>NUCLEOTIDE SEQUENCE [LARGE SCALE GENOMIC DNA]</scope>
    <source>
        <strain evidence="3 4">NIES-2499</strain>
    </source>
</reference>
<evidence type="ECO:0000256" key="2">
    <source>
        <dbReference type="SAM" id="MobiDB-lite"/>
    </source>
</evidence>
<feature type="region of interest" description="Disordered" evidence="2">
    <location>
        <begin position="1"/>
        <end position="60"/>
    </location>
</feature>
<evidence type="ECO:0008006" key="5">
    <source>
        <dbReference type="Google" id="ProtNLM"/>
    </source>
</evidence>
<dbReference type="SMART" id="SM00698">
    <property type="entry name" value="MORN"/>
    <property type="match status" value="5"/>
</dbReference>
<dbReference type="Pfam" id="PF02493">
    <property type="entry name" value="MORN"/>
    <property type="match status" value="5"/>
</dbReference>
<organism evidence="3 4">
    <name type="scientific">Chlamydomonas eustigma</name>
    <dbReference type="NCBI Taxonomy" id="1157962"/>
    <lineage>
        <taxon>Eukaryota</taxon>
        <taxon>Viridiplantae</taxon>
        <taxon>Chlorophyta</taxon>
        <taxon>core chlorophytes</taxon>
        <taxon>Chlorophyceae</taxon>
        <taxon>CS clade</taxon>
        <taxon>Chlamydomonadales</taxon>
        <taxon>Chlamydomonadaceae</taxon>
        <taxon>Chlamydomonas</taxon>
    </lineage>
</organism>
<evidence type="ECO:0000256" key="1">
    <source>
        <dbReference type="ARBA" id="ARBA00022737"/>
    </source>
</evidence>
<dbReference type="InterPro" id="IPR003409">
    <property type="entry name" value="MORN"/>
</dbReference>
<accession>A0A250XEY1</accession>
<dbReference type="STRING" id="1157962.A0A250XEY1"/>
<dbReference type="Gene3D" id="2.20.110.10">
    <property type="entry name" value="Histone H3 K4-specific methyltransferase SET7/9 N-terminal domain"/>
    <property type="match status" value="2"/>
</dbReference>
<comment type="caution">
    <text evidence="3">The sequence shown here is derived from an EMBL/GenBank/DDBJ whole genome shotgun (WGS) entry which is preliminary data.</text>
</comment>
<dbReference type="SUPFAM" id="SSF82185">
    <property type="entry name" value="Histone H3 K4-specific methyltransferase SET7/9 N-terminal domain"/>
    <property type="match status" value="1"/>
</dbReference>
<keyword evidence="1" id="KW-0677">Repeat</keyword>